<dbReference type="InterPro" id="IPR003871">
    <property type="entry name" value="RFA1B/D_OB_1st"/>
</dbReference>
<dbReference type="CDD" id="cd04481">
    <property type="entry name" value="RPA1_DBD_B_like"/>
    <property type="match status" value="1"/>
</dbReference>
<dbReference type="PANTHER" id="PTHR47165:SF4">
    <property type="entry name" value="OS03G0429900 PROTEIN"/>
    <property type="match status" value="1"/>
</dbReference>
<dbReference type="InterPro" id="IPR012340">
    <property type="entry name" value="NA-bd_OB-fold"/>
</dbReference>
<dbReference type="CDD" id="cd04480">
    <property type="entry name" value="RPA1_DBD_A_like"/>
    <property type="match status" value="1"/>
</dbReference>
<dbReference type="PANTHER" id="PTHR47165">
    <property type="entry name" value="OS03G0429900 PROTEIN"/>
    <property type="match status" value="1"/>
</dbReference>
<dbReference type="SUPFAM" id="SSF50249">
    <property type="entry name" value="Nucleic acid-binding proteins"/>
    <property type="match status" value="2"/>
</dbReference>
<dbReference type="Pfam" id="PF16900">
    <property type="entry name" value="REPA_OB_2"/>
    <property type="match status" value="1"/>
</dbReference>
<dbReference type="GO" id="GO:0003677">
    <property type="term" value="F:DNA binding"/>
    <property type="evidence" value="ECO:0007669"/>
    <property type="project" value="UniProtKB-KW"/>
</dbReference>
<evidence type="ECO:0000259" key="3">
    <source>
        <dbReference type="Pfam" id="PF16900"/>
    </source>
</evidence>
<keyword evidence="5" id="KW-1185">Reference proteome</keyword>
<feature type="domain" description="Replication protein A 70 kDa DNA-binding subunit B/D first OB fold" evidence="2">
    <location>
        <begin position="5"/>
        <end position="73"/>
    </location>
</feature>
<reference evidence="4 5" key="1">
    <citation type="journal article" date="2021" name="Commun. Biol.">
        <title>The genome of Shorea leprosula (Dipterocarpaceae) highlights the ecological relevance of drought in aseasonal tropical rainforests.</title>
        <authorList>
            <person name="Ng K.K.S."/>
            <person name="Kobayashi M.J."/>
            <person name="Fawcett J.A."/>
            <person name="Hatakeyama M."/>
            <person name="Paape T."/>
            <person name="Ng C.H."/>
            <person name="Ang C.C."/>
            <person name="Tnah L.H."/>
            <person name="Lee C.T."/>
            <person name="Nishiyama T."/>
            <person name="Sese J."/>
            <person name="O'Brien M.J."/>
            <person name="Copetti D."/>
            <person name="Mohd Noor M.I."/>
            <person name="Ong R.C."/>
            <person name="Putra M."/>
            <person name="Sireger I.Z."/>
            <person name="Indrioko S."/>
            <person name="Kosugi Y."/>
            <person name="Izuno A."/>
            <person name="Isagi Y."/>
            <person name="Lee S.L."/>
            <person name="Shimizu K.K."/>
        </authorList>
    </citation>
    <scope>NUCLEOTIDE SEQUENCE [LARGE SCALE GENOMIC DNA]</scope>
    <source>
        <strain evidence="4">214</strain>
    </source>
</reference>
<accession>A0AAV5MNX5</accession>
<name>A0AAV5MNX5_9ROSI</name>
<feature type="domain" description="Replication protein A OB" evidence="3">
    <location>
        <begin position="94"/>
        <end position="192"/>
    </location>
</feature>
<gene>
    <name evidence="4" type="ORF">SLEP1_g57792</name>
</gene>
<dbReference type="Proteomes" id="UP001054252">
    <property type="component" value="Unassembled WGS sequence"/>
</dbReference>
<evidence type="ECO:0000256" key="1">
    <source>
        <dbReference type="ARBA" id="ARBA00023125"/>
    </source>
</evidence>
<proteinExistence type="predicted"/>
<evidence type="ECO:0000259" key="2">
    <source>
        <dbReference type="Pfam" id="PF02721"/>
    </source>
</evidence>
<organism evidence="4 5">
    <name type="scientific">Rubroshorea leprosula</name>
    <dbReference type="NCBI Taxonomy" id="152421"/>
    <lineage>
        <taxon>Eukaryota</taxon>
        <taxon>Viridiplantae</taxon>
        <taxon>Streptophyta</taxon>
        <taxon>Embryophyta</taxon>
        <taxon>Tracheophyta</taxon>
        <taxon>Spermatophyta</taxon>
        <taxon>Magnoliopsida</taxon>
        <taxon>eudicotyledons</taxon>
        <taxon>Gunneridae</taxon>
        <taxon>Pentapetalae</taxon>
        <taxon>rosids</taxon>
        <taxon>malvids</taxon>
        <taxon>Malvales</taxon>
        <taxon>Dipterocarpaceae</taxon>
        <taxon>Rubroshorea</taxon>
    </lineage>
</organism>
<dbReference type="Pfam" id="PF02721">
    <property type="entry name" value="DUF223"/>
    <property type="match status" value="1"/>
</dbReference>
<dbReference type="InterPro" id="IPR031657">
    <property type="entry name" value="REPA_OB_2"/>
</dbReference>
<dbReference type="Gene3D" id="2.40.50.140">
    <property type="entry name" value="Nucleic acid-binding proteins"/>
    <property type="match status" value="2"/>
</dbReference>
<dbReference type="EMBL" id="BPVZ01000437">
    <property type="protein sequence ID" value="GKV51118.1"/>
    <property type="molecule type" value="Genomic_DNA"/>
</dbReference>
<keyword evidence="1" id="KW-0238">DNA-binding</keyword>
<protein>
    <recommendedName>
        <fullName evidence="6">DUF223 domain-containing protein</fullName>
    </recommendedName>
</protein>
<evidence type="ECO:0000313" key="4">
    <source>
        <dbReference type="EMBL" id="GKV51118.1"/>
    </source>
</evidence>
<dbReference type="AlphaFoldDB" id="A0AAV5MNX5"/>
<comment type="caution">
    <text evidence="4">The sequence shown here is derived from an EMBL/GenBank/DDBJ whole genome shotgun (WGS) entry which is preliminary data.</text>
</comment>
<feature type="non-terminal residue" evidence="4">
    <location>
        <position position="1"/>
    </location>
</feature>
<evidence type="ECO:0000313" key="5">
    <source>
        <dbReference type="Proteomes" id="UP001054252"/>
    </source>
</evidence>
<sequence length="219" mass="25237">DHLTTEMVFADKKKNFIHAIIWSSNILRFKNKLVEGNVYYVKKFSVEKNKDTYRVVSHNNYKIQFHLDTTVKEIIEEVAEIPRFVFELTDYEKLLEKRNKCLCDVIGVLVGVGTPQERQANGSNVTCMELHIEDQRKNRLNVTLWSSMINQFEQIRFSNYSNVEVVIFTSMIVKDNRGGISLSSSQSTKIYMDDNIVEIADFKGSIEEAGLAPNVQLIC</sequence>
<evidence type="ECO:0008006" key="6">
    <source>
        <dbReference type="Google" id="ProtNLM"/>
    </source>
</evidence>